<evidence type="ECO:0000313" key="2">
    <source>
        <dbReference type="Proteomes" id="UP000271624"/>
    </source>
</evidence>
<keyword evidence="2" id="KW-1185">Reference proteome</keyword>
<proteinExistence type="predicted"/>
<comment type="caution">
    <text evidence="1">The sequence shown here is derived from an EMBL/GenBank/DDBJ whole genome shotgun (WGS) entry which is preliminary data.</text>
</comment>
<organism evidence="1 2">
    <name type="scientific">Dulcicalothrix desertica PCC 7102</name>
    <dbReference type="NCBI Taxonomy" id="232991"/>
    <lineage>
        <taxon>Bacteria</taxon>
        <taxon>Bacillati</taxon>
        <taxon>Cyanobacteriota</taxon>
        <taxon>Cyanophyceae</taxon>
        <taxon>Nostocales</taxon>
        <taxon>Calotrichaceae</taxon>
        <taxon>Dulcicalothrix</taxon>
    </lineage>
</organism>
<reference evidence="1" key="2">
    <citation type="journal article" date="2019" name="Genome Biol. Evol.">
        <title>Day and night: Metabolic profiles and evolutionary relationships of six axenic non-marine cyanobacteria.</title>
        <authorList>
            <person name="Will S.E."/>
            <person name="Henke P."/>
            <person name="Boedeker C."/>
            <person name="Huang S."/>
            <person name="Brinkmann H."/>
            <person name="Rohde M."/>
            <person name="Jarek M."/>
            <person name="Friedl T."/>
            <person name="Seufert S."/>
            <person name="Schumacher M."/>
            <person name="Overmann J."/>
            <person name="Neumann-Schaal M."/>
            <person name="Petersen J."/>
        </authorList>
    </citation>
    <scope>NUCLEOTIDE SEQUENCE [LARGE SCALE GENOMIC DNA]</scope>
    <source>
        <strain evidence="1">PCC 7102</strain>
    </source>
</reference>
<dbReference type="EMBL" id="RSCL01000003">
    <property type="protein sequence ID" value="RUT08213.1"/>
    <property type="molecule type" value="Genomic_DNA"/>
</dbReference>
<reference evidence="1" key="1">
    <citation type="submission" date="2018-12" db="EMBL/GenBank/DDBJ databases">
        <authorList>
            <person name="Will S."/>
            <person name="Neumann-Schaal M."/>
            <person name="Henke P."/>
        </authorList>
    </citation>
    <scope>NUCLEOTIDE SEQUENCE</scope>
    <source>
        <strain evidence="1">PCC 7102</strain>
    </source>
</reference>
<protein>
    <submittedName>
        <fullName evidence="1">Uncharacterized protein</fullName>
    </submittedName>
</protein>
<dbReference type="AlphaFoldDB" id="A0A433VPZ4"/>
<gene>
    <name evidence="1" type="ORF">DSM106972_013810</name>
</gene>
<sequence length="62" mass="6934">MVCHKAPSNYLALTSYHAINAKKRVLENAGNKNFYLNTNVARDTLLNICILVLQLEEVTKGT</sequence>
<dbReference type="Proteomes" id="UP000271624">
    <property type="component" value="Unassembled WGS sequence"/>
</dbReference>
<name>A0A433VPZ4_9CYAN</name>
<accession>A0A433VPZ4</accession>
<evidence type="ECO:0000313" key="1">
    <source>
        <dbReference type="EMBL" id="RUT08213.1"/>
    </source>
</evidence>